<comment type="subcellular location">
    <subcellularLocation>
        <location evidence="1 8">Secreted</location>
        <location evidence="1 8">Extracellular space</location>
        <location evidence="1 8">Extracellular matrix</location>
    </subcellularLocation>
</comment>
<keyword evidence="6 8" id="KW-0879">Wnt signaling pathway</keyword>
<comment type="similarity">
    <text evidence="2 8">Belongs to the Wnt family.</text>
</comment>
<protein>
    <recommendedName>
        <fullName evidence="8">Protein Wnt</fullName>
    </recommendedName>
</protein>
<dbReference type="AlphaFoldDB" id="A0A1I7WPG0"/>
<feature type="region of interest" description="Disordered" evidence="9">
    <location>
        <begin position="562"/>
        <end position="585"/>
    </location>
</feature>
<dbReference type="GO" id="GO:0045165">
    <property type="term" value="P:cell fate commitment"/>
    <property type="evidence" value="ECO:0007669"/>
    <property type="project" value="TreeGrafter"/>
</dbReference>
<evidence type="ECO:0000256" key="7">
    <source>
        <dbReference type="ARBA" id="ARBA00023157"/>
    </source>
</evidence>
<evidence type="ECO:0000256" key="3">
    <source>
        <dbReference type="ARBA" id="ARBA00022473"/>
    </source>
</evidence>
<keyword evidence="4" id="KW-0964">Secreted</keyword>
<dbReference type="GO" id="GO:0030182">
    <property type="term" value="P:neuron differentiation"/>
    <property type="evidence" value="ECO:0007669"/>
    <property type="project" value="TreeGrafter"/>
</dbReference>
<evidence type="ECO:0000313" key="11">
    <source>
        <dbReference type="WBParaSite" id="Hba_07027"/>
    </source>
</evidence>
<organism evidence="10 11">
    <name type="scientific">Heterorhabditis bacteriophora</name>
    <name type="common">Entomopathogenic nematode worm</name>
    <dbReference type="NCBI Taxonomy" id="37862"/>
    <lineage>
        <taxon>Eukaryota</taxon>
        <taxon>Metazoa</taxon>
        <taxon>Ecdysozoa</taxon>
        <taxon>Nematoda</taxon>
        <taxon>Chromadorea</taxon>
        <taxon>Rhabditida</taxon>
        <taxon>Rhabditina</taxon>
        <taxon>Rhabditomorpha</taxon>
        <taxon>Strongyloidea</taxon>
        <taxon>Heterorhabditidae</taxon>
        <taxon>Heterorhabditis</taxon>
    </lineage>
</organism>
<dbReference type="GO" id="GO:0005125">
    <property type="term" value="F:cytokine activity"/>
    <property type="evidence" value="ECO:0007669"/>
    <property type="project" value="TreeGrafter"/>
</dbReference>
<keyword evidence="3 8" id="KW-0217">Developmental protein</keyword>
<dbReference type="GO" id="GO:0005109">
    <property type="term" value="F:frizzled binding"/>
    <property type="evidence" value="ECO:0007669"/>
    <property type="project" value="TreeGrafter"/>
</dbReference>
<evidence type="ECO:0000313" key="10">
    <source>
        <dbReference type="Proteomes" id="UP000095283"/>
    </source>
</evidence>
<dbReference type="GO" id="GO:0005615">
    <property type="term" value="C:extracellular space"/>
    <property type="evidence" value="ECO:0007669"/>
    <property type="project" value="TreeGrafter"/>
</dbReference>
<dbReference type="Pfam" id="PF00110">
    <property type="entry name" value="wnt"/>
    <property type="match status" value="2"/>
</dbReference>
<evidence type="ECO:0000256" key="2">
    <source>
        <dbReference type="ARBA" id="ARBA00005683"/>
    </source>
</evidence>
<evidence type="ECO:0000256" key="6">
    <source>
        <dbReference type="ARBA" id="ARBA00022687"/>
    </source>
</evidence>
<proteinExistence type="inferred from homology"/>
<dbReference type="WBParaSite" id="Hba_07027">
    <property type="protein sequence ID" value="Hba_07027"/>
    <property type="gene ID" value="Hba_07027"/>
</dbReference>
<dbReference type="GO" id="GO:0060070">
    <property type="term" value="P:canonical Wnt signaling pathway"/>
    <property type="evidence" value="ECO:0007669"/>
    <property type="project" value="TreeGrafter"/>
</dbReference>
<evidence type="ECO:0000256" key="4">
    <source>
        <dbReference type="ARBA" id="ARBA00022525"/>
    </source>
</evidence>
<dbReference type="PANTHER" id="PTHR12027">
    <property type="entry name" value="WNT RELATED"/>
    <property type="match status" value="1"/>
</dbReference>
<evidence type="ECO:0000256" key="8">
    <source>
        <dbReference type="RuleBase" id="RU003500"/>
    </source>
</evidence>
<dbReference type="Proteomes" id="UP000095283">
    <property type="component" value="Unplaced"/>
</dbReference>
<keyword evidence="7" id="KW-1015">Disulfide bond</keyword>
<accession>A0A1I7WPG0</accession>
<dbReference type="PANTHER" id="PTHR12027:SF102">
    <property type="entry name" value="PROTEIN WNT"/>
    <property type="match status" value="1"/>
</dbReference>
<evidence type="ECO:0000256" key="9">
    <source>
        <dbReference type="SAM" id="MobiDB-lite"/>
    </source>
</evidence>
<comment type="function">
    <text evidence="8">Ligand for members of the frizzled family of seven transmembrane receptors.</text>
</comment>
<evidence type="ECO:0000256" key="5">
    <source>
        <dbReference type="ARBA" id="ARBA00022530"/>
    </source>
</evidence>
<dbReference type="SMART" id="SM00097">
    <property type="entry name" value="WNT1"/>
    <property type="match status" value="1"/>
</dbReference>
<keyword evidence="10" id="KW-1185">Reference proteome</keyword>
<evidence type="ECO:0000256" key="1">
    <source>
        <dbReference type="ARBA" id="ARBA00004498"/>
    </source>
</evidence>
<reference evidence="11" key="1">
    <citation type="submission" date="2016-11" db="UniProtKB">
        <authorList>
            <consortium name="WormBaseParasite"/>
        </authorList>
    </citation>
    <scope>IDENTIFICATION</scope>
</reference>
<dbReference type="InterPro" id="IPR005817">
    <property type="entry name" value="Wnt"/>
</dbReference>
<keyword evidence="5" id="KW-0272">Extracellular matrix</keyword>
<name>A0A1I7WPG0_HETBA</name>
<sequence length="585" mass="66036">MPVFSGPCVPTGKHPSVKLFNITLDSYEASLLLSLTTAVAVRSIAATCAAGLLRSCGCDARLTSPFKPFANYSWTRCNSDRGSHNLPFAKKITRYDGICSPEKLIDNQYRCTHPLLTRRVILHNIAIGRASVSLHYNCGSSFVTSRYSKNVCSAQASEWITVSRRLQNAFKRARELPRNNALDVTEECSSTKTEKSLKFITFYFTKSDLFTSVNYDTIICKCSTTSYTSSNSYKINSAFEGVQVGKHCTNLIFKILANYDTQDAMAQCADRMRFQQWDCSDAGNIMLDPPILKYGPVLEYEQVECSYGVQHGITVSRKLLTRSTISRSPLRKIEKHNLKAGRLVSSEKDVDIIICSSLNKCNTSIFRYARSCLFVNDAPVKNADLVYLEPSPDPCHKKGAEQRICAWRNETHAQGDCGKLCCGRGFKIILGILTLNDITEYQEESSFTCVKTVHFETVFIMSSRTTLYFITIKTLQRLIKEKSDAFLMLKIIFLETLETDIKIQQDLICQRLLKQKSRIRARMPYGNGAFNHNKTSSETERTSLTVPLQVGFQTIFPIKDRKMEKESRSKNRARSPVSYVKPTMS</sequence>